<dbReference type="InterPro" id="IPR050770">
    <property type="entry name" value="Intradiol_RC_Dioxygenase"/>
</dbReference>
<dbReference type="EMBL" id="CP089982">
    <property type="protein sequence ID" value="WXA92977.1"/>
    <property type="molecule type" value="Genomic_DNA"/>
</dbReference>
<gene>
    <name evidence="1" type="ORF">LZC95_41820</name>
</gene>
<reference evidence="1 2" key="1">
    <citation type="submission" date="2021-12" db="EMBL/GenBank/DDBJ databases">
        <title>Discovery of the Pendulisporaceae a myxobacterial family with distinct sporulation behavior and unique specialized metabolism.</title>
        <authorList>
            <person name="Garcia R."/>
            <person name="Popoff A."/>
            <person name="Bader C.D."/>
            <person name="Loehr J."/>
            <person name="Walesch S."/>
            <person name="Walt C."/>
            <person name="Boldt J."/>
            <person name="Bunk B."/>
            <person name="Haeckl F.J.F.P.J."/>
            <person name="Gunesch A.P."/>
            <person name="Birkelbach J."/>
            <person name="Nuebel U."/>
            <person name="Pietschmann T."/>
            <person name="Bach T."/>
            <person name="Mueller R."/>
        </authorList>
    </citation>
    <scope>NUCLEOTIDE SEQUENCE [LARGE SCALE GENOMIC DNA]</scope>
    <source>
        <strain evidence="1 2">MSr12523</strain>
    </source>
</reference>
<accession>A0ABZ2K6S3</accession>
<organism evidence="1 2">
    <name type="scientific">Pendulispora brunnea</name>
    <dbReference type="NCBI Taxonomy" id="2905690"/>
    <lineage>
        <taxon>Bacteria</taxon>
        <taxon>Pseudomonadati</taxon>
        <taxon>Myxococcota</taxon>
        <taxon>Myxococcia</taxon>
        <taxon>Myxococcales</taxon>
        <taxon>Sorangiineae</taxon>
        <taxon>Pendulisporaceae</taxon>
        <taxon>Pendulispora</taxon>
    </lineage>
</organism>
<dbReference type="PANTHER" id="PTHR33711:SF9">
    <property type="entry name" value="PROTOCATECHUATE 3,4-DIOXYGENASE ALPHA CHAIN"/>
    <property type="match status" value="1"/>
</dbReference>
<name>A0ABZ2K6S3_9BACT</name>
<dbReference type="Gene3D" id="2.60.130.10">
    <property type="entry name" value="Aromatic compound dioxygenase"/>
    <property type="match status" value="1"/>
</dbReference>
<proteinExistence type="predicted"/>
<keyword evidence="2" id="KW-1185">Reference proteome</keyword>
<protein>
    <recommendedName>
        <fullName evidence="3">Protocatechuate 3,4-dioxygenase alpha subunit</fullName>
    </recommendedName>
</protein>
<evidence type="ECO:0008006" key="3">
    <source>
        <dbReference type="Google" id="ProtNLM"/>
    </source>
</evidence>
<dbReference type="RefSeq" id="WP_394843576.1">
    <property type="nucleotide sequence ID" value="NZ_CP089982.1"/>
</dbReference>
<sequence length="170" mass="18900">MASATSQQTIGPFWHGHAEKVWCDLTRFGGDTGGRRTLTLTGCITDGDGALVTDACIETWQTSPPVSDTFPGWGRCATDAEGTFRIRTFIPEDHPRQAPHIAVLVHARGLLKPLLTRAYFANHPMNERDPVLQSIDPDRRTTLLARPVGEGRWQFDIRLQGEGETVFFEI</sequence>
<evidence type="ECO:0000313" key="1">
    <source>
        <dbReference type="EMBL" id="WXA92977.1"/>
    </source>
</evidence>
<dbReference type="InterPro" id="IPR015889">
    <property type="entry name" value="Intradiol_dOase_core"/>
</dbReference>
<dbReference type="Proteomes" id="UP001379533">
    <property type="component" value="Chromosome"/>
</dbReference>
<evidence type="ECO:0000313" key="2">
    <source>
        <dbReference type="Proteomes" id="UP001379533"/>
    </source>
</evidence>
<dbReference type="PANTHER" id="PTHR33711">
    <property type="entry name" value="DIOXYGENASE, PUTATIVE (AFU_ORTHOLOGUE AFUA_2G02910)-RELATED"/>
    <property type="match status" value="1"/>
</dbReference>
<dbReference type="SUPFAM" id="SSF49482">
    <property type="entry name" value="Aromatic compound dioxygenase"/>
    <property type="match status" value="1"/>
</dbReference>